<accession>A0A2T5U0P3</accession>
<dbReference type="EMBL" id="QAYE01000008">
    <property type="protein sequence ID" value="PTW45072.1"/>
    <property type="molecule type" value="Genomic_DNA"/>
</dbReference>
<protein>
    <recommendedName>
        <fullName evidence="3">Phage tail protein</fullName>
    </recommendedName>
</protein>
<dbReference type="GeneID" id="91007071"/>
<dbReference type="Proteomes" id="UP000244013">
    <property type="component" value="Unassembled WGS sequence"/>
</dbReference>
<name>A0A2T5U0P3_9SPHN</name>
<organism evidence="1 2">
    <name type="scientific">Sphingomonas faeni</name>
    <dbReference type="NCBI Taxonomy" id="185950"/>
    <lineage>
        <taxon>Bacteria</taxon>
        <taxon>Pseudomonadati</taxon>
        <taxon>Pseudomonadota</taxon>
        <taxon>Alphaproteobacteria</taxon>
        <taxon>Sphingomonadales</taxon>
        <taxon>Sphingomonadaceae</taxon>
        <taxon>Sphingomonas</taxon>
    </lineage>
</organism>
<dbReference type="OrthoDB" id="7513466at2"/>
<proteinExistence type="predicted"/>
<gene>
    <name evidence="1" type="ORF">C8J25_108164</name>
</gene>
<dbReference type="RefSeq" id="WP_107955249.1">
    <property type="nucleotide sequence ID" value="NZ_QAYE01000008.1"/>
</dbReference>
<sequence length="149" mass="15555">MKTMTAAGSTLAIAAASPATNDAAGFAALTLIEVGNVEKLGTLGATFAKVEFQPLKGGKQKYKGSPDYGALQPSMALDTDDAGQTLMQVSADDETQKLYSFKVTYQDGSKRYFQGRVFGMPETADGADSMLMAAPTIEICTKPVKVAAA</sequence>
<reference evidence="1 2" key="1">
    <citation type="submission" date="2018-04" db="EMBL/GenBank/DDBJ databases">
        <title>Genomic Encyclopedia of Type Strains, Phase III (KMG-III): the genomes of soil and plant-associated and newly described type strains.</title>
        <authorList>
            <person name="Whitman W."/>
        </authorList>
    </citation>
    <scope>NUCLEOTIDE SEQUENCE [LARGE SCALE GENOMIC DNA]</scope>
    <source>
        <strain evidence="1 2">MA-olki</strain>
    </source>
</reference>
<evidence type="ECO:0000313" key="1">
    <source>
        <dbReference type="EMBL" id="PTW45072.1"/>
    </source>
</evidence>
<evidence type="ECO:0008006" key="3">
    <source>
        <dbReference type="Google" id="ProtNLM"/>
    </source>
</evidence>
<comment type="caution">
    <text evidence="1">The sequence shown here is derived from an EMBL/GenBank/DDBJ whole genome shotgun (WGS) entry which is preliminary data.</text>
</comment>
<dbReference type="AlphaFoldDB" id="A0A2T5U0P3"/>
<dbReference type="Gene3D" id="4.10.410.40">
    <property type="match status" value="1"/>
</dbReference>
<evidence type="ECO:0000313" key="2">
    <source>
        <dbReference type="Proteomes" id="UP000244013"/>
    </source>
</evidence>